<reference evidence="7 8" key="1">
    <citation type="submission" date="2016-10" db="EMBL/GenBank/DDBJ databases">
        <authorList>
            <person name="de Groot N.N."/>
        </authorList>
    </citation>
    <scope>NUCLEOTIDE SEQUENCE [LARGE SCALE GENOMIC DNA]</scope>
    <source>
        <strain evidence="7 8">DSM 1283</strain>
    </source>
</reference>
<feature type="transmembrane region" description="Helical" evidence="5">
    <location>
        <begin position="292"/>
        <end position="314"/>
    </location>
</feature>
<evidence type="ECO:0000313" key="8">
    <source>
        <dbReference type="Proteomes" id="UP000198806"/>
    </source>
</evidence>
<keyword evidence="2 5" id="KW-0812">Transmembrane</keyword>
<gene>
    <name evidence="7" type="ORF">SAMN04489757_11544</name>
</gene>
<feature type="transmembrane region" description="Helical" evidence="5">
    <location>
        <begin position="7"/>
        <end position="26"/>
    </location>
</feature>
<dbReference type="GO" id="GO:0055085">
    <property type="term" value="P:transmembrane transport"/>
    <property type="evidence" value="ECO:0007669"/>
    <property type="project" value="InterPro"/>
</dbReference>
<comment type="subcellular location">
    <subcellularLocation>
        <location evidence="5">Cell membrane</location>
        <topology evidence="5">Multi-pass membrane protein</topology>
    </subcellularLocation>
    <subcellularLocation>
        <location evidence="1">Membrane</location>
        <topology evidence="1">Multi-pass membrane protein</topology>
    </subcellularLocation>
</comment>
<dbReference type="RefSeq" id="WP_091686608.1">
    <property type="nucleotide sequence ID" value="NZ_BAABFM010000024.1"/>
</dbReference>
<dbReference type="EMBL" id="FOWD01000015">
    <property type="protein sequence ID" value="SFO25692.1"/>
    <property type="molecule type" value="Genomic_DNA"/>
</dbReference>
<comment type="similarity">
    <text evidence="5">Belongs to the binding-protein-dependent transport system permease family.</text>
</comment>
<keyword evidence="8" id="KW-1185">Reference proteome</keyword>
<name>A0A1I5FPK9_9FIRM</name>
<dbReference type="PROSITE" id="PS50928">
    <property type="entry name" value="ABC_TM1"/>
    <property type="match status" value="1"/>
</dbReference>
<organism evidence="7 8">
    <name type="scientific">Anaerocolumna aminovalerica</name>
    <dbReference type="NCBI Taxonomy" id="1527"/>
    <lineage>
        <taxon>Bacteria</taxon>
        <taxon>Bacillati</taxon>
        <taxon>Bacillota</taxon>
        <taxon>Clostridia</taxon>
        <taxon>Lachnospirales</taxon>
        <taxon>Lachnospiraceae</taxon>
        <taxon>Anaerocolumna</taxon>
    </lineage>
</organism>
<dbReference type="InterPro" id="IPR000515">
    <property type="entry name" value="MetI-like"/>
</dbReference>
<dbReference type="SUPFAM" id="SSF161098">
    <property type="entry name" value="MetI-like"/>
    <property type="match status" value="1"/>
</dbReference>
<evidence type="ECO:0000256" key="1">
    <source>
        <dbReference type="ARBA" id="ARBA00004141"/>
    </source>
</evidence>
<keyword evidence="4 5" id="KW-0472">Membrane</keyword>
<evidence type="ECO:0000313" key="7">
    <source>
        <dbReference type="EMBL" id="SFO25692.1"/>
    </source>
</evidence>
<evidence type="ECO:0000259" key="6">
    <source>
        <dbReference type="PROSITE" id="PS50928"/>
    </source>
</evidence>
<dbReference type="GO" id="GO:0005886">
    <property type="term" value="C:plasma membrane"/>
    <property type="evidence" value="ECO:0007669"/>
    <property type="project" value="UniProtKB-SubCell"/>
</dbReference>
<dbReference type="OrthoDB" id="9769919at2"/>
<keyword evidence="5" id="KW-0813">Transport</keyword>
<accession>A0A1I5FPK9</accession>
<evidence type="ECO:0000256" key="4">
    <source>
        <dbReference type="ARBA" id="ARBA00023136"/>
    </source>
</evidence>
<feature type="transmembrane region" description="Helical" evidence="5">
    <location>
        <begin position="146"/>
        <end position="168"/>
    </location>
</feature>
<dbReference type="InterPro" id="IPR035906">
    <property type="entry name" value="MetI-like_sf"/>
</dbReference>
<dbReference type="AlphaFoldDB" id="A0A1I5FPK9"/>
<protein>
    <submittedName>
        <fullName evidence="7">Peptide/nickel transport system permease protein</fullName>
    </submittedName>
</protein>
<feature type="domain" description="ABC transmembrane type-1" evidence="6">
    <location>
        <begin position="99"/>
        <end position="311"/>
    </location>
</feature>
<dbReference type="PANTHER" id="PTHR43376">
    <property type="entry name" value="OLIGOPEPTIDE TRANSPORT SYSTEM PERMEASE PROTEIN"/>
    <property type="match status" value="1"/>
</dbReference>
<dbReference type="PANTHER" id="PTHR43376:SF1">
    <property type="entry name" value="OLIGOPEPTIDE TRANSPORT SYSTEM PERMEASE PROTEIN"/>
    <property type="match status" value="1"/>
</dbReference>
<evidence type="ECO:0000256" key="5">
    <source>
        <dbReference type="RuleBase" id="RU363032"/>
    </source>
</evidence>
<dbReference type="CDD" id="cd06261">
    <property type="entry name" value="TM_PBP2"/>
    <property type="match status" value="1"/>
</dbReference>
<dbReference type="Proteomes" id="UP000198806">
    <property type="component" value="Unassembled WGS sequence"/>
</dbReference>
<keyword evidence="3 5" id="KW-1133">Transmembrane helix</keyword>
<dbReference type="STRING" id="1527.SAMN04489757_11544"/>
<dbReference type="Gene3D" id="1.10.3720.10">
    <property type="entry name" value="MetI-like"/>
    <property type="match status" value="1"/>
</dbReference>
<sequence>MLKKIGISVLTVLIALVVMFLVIQFMPGDPVDIMANDIMKKENIQYDIAYERAKAILNFDPDKPILERFIDYSHGIITGNLGNSMAYKKSVISIIREALPWTLLVASLSLFLSFSVGILLGIFIAWKRKKVLNSALIIYQSILGAIPNYVVAYLLVFLFSVTLGWLPARGAYSTSTTVGFNFPFILDVLRHAVLPVLAFFLTTVSGWILSMKANSLSILGEDYITYAQVRGLSNRRILLSYLSKNAILPMITNLAISFGLLFGGSPLIENLFLYPGVGYFLNNAIAKRDYTLMQGMFFVIIIMVVASSLIAEILNKYLNPRLRES</sequence>
<evidence type="ECO:0000256" key="3">
    <source>
        <dbReference type="ARBA" id="ARBA00022989"/>
    </source>
</evidence>
<evidence type="ECO:0000256" key="2">
    <source>
        <dbReference type="ARBA" id="ARBA00022692"/>
    </source>
</evidence>
<dbReference type="Pfam" id="PF00528">
    <property type="entry name" value="BPD_transp_1"/>
    <property type="match status" value="1"/>
</dbReference>
<feature type="transmembrane region" description="Helical" evidence="5">
    <location>
        <begin position="188"/>
        <end position="209"/>
    </location>
</feature>
<proteinExistence type="inferred from homology"/>
<feature type="transmembrane region" description="Helical" evidence="5">
    <location>
        <begin position="246"/>
        <end position="272"/>
    </location>
</feature>
<feature type="transmembrane region" description="Helical" evidence="5">
    <location>
        <begin position="101"/>
        <end position="126"/>
    </location>
</feature>